<dbReference type="AlphaFoldDB" id="A0A919LT73"/>
<sequence>MSFDPVKNTPIPSLATEWHVSEDGKTWTFTLRQGVKFNSNKFFKPTRDFNADDVLFSVLRQMDPQHPYHKVSQGNYEYFHDVGLDKLIKSVKKVDDYHVQFELNEPNAAFLADWGMDFASILSAEYGEAMLKKGTPENVDNWPVGTGPYALQQYKVDSQIRYIANPHYWEGEVPTKHLIFSITPNVETRLAKLQTNECQIIPAPSPVQFPVIKGNKDLALHAVEALNVGYLAFNTEKKPFDNVLVRQALNYATDKQAIVKAVFLDSGSVAKSPIPSTMLGYKKDLPDYDYDPQKAKALLKQAGLEQGAEVTLWSMPVQRPYNPNSKRIAEMIQNDWAKVGVKAKIVSYEWGEYLAGMRKGEHDSALYGWMSDNGDPDNFAGTLLSCDNIQTGSNAARWCDKSYDALVKKALLVSDPQARAKLYEQAQEIFYQQAPWITLATGKTFYATRSNVSGYTVSMMGSDFSKAKLN</sequence>
<evidence type="ECO:0000313" key="4">
    <source>
        <dbReference type="EMBL" id="GHK51265.1"/>
    </source>
</evidence>
<protein>
    <submittedName>
        <fullName evidence="4">ABC transporter substrate-binding protein</fullName>
    </submittedName>
</protein>
<gene>
    <name evidence="4" type="ORF">KPZU09_10010</name>
</gene>
<evidence type="ECO:0000256" key="2">
    <source>
        <dbReference type="ARBA" id="ARBA00022729"/>
    </source>
</evidence>
<reference evidence="4" key="1">
    <citation type="submission" date="2020-10" db="EMBL/GenBank/DDBJ databases">
        <title>Genome Sequence of ESBL Producing Zambian Clinical Strains.</title>
        <authorList>
            <person name="Shawa M."/>
            <person name="Furuta Y."/>
            <person name="Simbotwe M."/>
            <person name="Mulenga E."/>
            <person name="Mubanga M."/>
            <person name="Mulenga G."/>
            <person name="Kaile C."/>
            <person name="Zorigt T."/>
            <person name="Hang'ombe B."/>
            <person name="Higashi H."/>
        </authorList>
    </citation>
    <scope>NUCLEOTIDE SEQUENCE</scope>
    <source>
        <strain evidence="4">Zam_UTH_09</strain>
    </source>
</reference>
<dbReference type="Gene3D" id="3.90.76.10">
    <property type="entry name" value="Dipeptide-binding Protein, Domain 1"/>
    <property type="match status" value="1"/>
</dbReference>
<dbReference type="Pfam" id="PF00496">
    <property type="entry name" value="SBP_bac_5"/>
    <property type="match status" value="1"/>
</dbReference>
<dbReference type="PANTHER" id="PTHR30290">
    <property type="entry name" value="PERIPLASMIC BINDING COMPONENT OF ABC TRANSPORTER"/>
    <property type="match status" value="1"/>
</dbReference>
<dbReference type="Gene3D" id="3.40.190.10">
    <property type="entry name" value="Periplasmic binding protein-like II"/>
    <property type="match status" value="1"/>
</dbReference>
<dbReference type="GO" id="GO:0042938">
    <property type="term" value="P:dipeptide transport"/>
    <property type="evidence" value="ECO:0007669"/>
    <property type="project" value="TreeGrafter"/>
</dbReference>
<evidence type="ECO:0000259" key="3">
    <source>
        <dbReference type="Pfam" id="PF00496"/>
    </source>
</evidence>
<dbReference type="EMBL" id="BNFF01000001">
    <property type="protein sequence ID" value="GHK51265.1"/>
    <property type="molecule type" value="Genomic_DNA"/>
</dbReference>
<proteinExistence type="inferred from homology"/>
<dbReference type="SUPFAM" id="SSF53850">
    <property type="entry name" value="Periplasmic binding protein-like II"/>
    <property type="match status" value="1"/>
</dbReference>
<comment type="similarity">
    <text evidence="1">Belongs to the bacterial solute-binding protein 5 family.</text>
</comment>
<dbReference type="CDD" id="cd08493">
    <property type="entry name" value="PBP2_DppA_like"/>
    <property type="match status" value="1"/>
</dbReference>
<dbReference type="InterPro" id="IPR000914">
    <property type="entry name" value="SBP_5_dom"/>
</dbReference>
<dbReference type="PIRSF" id="PIRSF002741">
    <property type="entry name" value="MppA"/>
    <property type="match status" value="1"/>
</dbReference>
<dbReference type="InterPro" id="IPR030678">
    <property type="entry name" value="Peptide/Ni-bd"/>
</dbReference>
<dbReference type="GO" id="GO:1904680">
    <property type="term" value="F:peptide transmembrane transporter activity"/>
    <property type="evidence" value="ECO:0007669"/>
    <property type="project" value="TreeGrafter"/>
</dbReference>
<dbReference type="GO" id="GO:0043190">
    <property type="term" value="C:ATP-binding cassette (ABC) transporter complex"/>
    <property type="evidence" value="ECO:0007669"/>
    <property type="project" value="InterPro"/>
</dbReference>
<evidence type="ECO:0000256" key="1">
    <source>
        <dbReference type="ARBA" id="ARBA00005695"/>
    </source>
</evidence>
<dbReference type="InterPro" id="IPR039424">
    <property type="entry name" value="SBP_5"/>
</dbReference>
<name>A0A919LT73_KLEPN</name>
<accession>A0A919LT73</accession>
<comment type="caution">
    <text evidence="4">The sequence shown here is derived from an EMBL/GenBank/DDBJ whole genome shotgun (WGS) entry which is preliminary data.</text>
</comment>
<organism evidence="4 5">
    <name type="scientific">Klebsiella pneumoniae</name>
    <dbReference type="NCBI Taxonomy" id="573"/>
    <lineage>
        <taxon>Bacteria</taxon>
        <taxon>Pseudomonadati</taxon>
        <taxon>Pseudomonadota</taxon>
        <taxon>Gammaproteobacteria</taxon>
        <taxon>Enterobacterales</taxon>
        <taxon>Enterobacteriaceae</taxon>
        <taxon>Klebsiella/Raoultella group</taxon>
        <taxon>Klebsiella</taxon>
        <taxon>Klebsiella pneumoniae complex</taxon>
    </lineage>
</organism>
<dbReference type="Gene3D" id="3.10.105.10">
    <property type="entry name" value="Dipeptide-binding Protein, Domain 3"/>
    <property type="match status" value="1"/>
</dbReference>
<keyword evidence="2" id="KW-0732">Signal</keyword>
<evidence type="ECO:0000313" key="5">
    <source>
        <dbReference type="Proteomes" id="UP000655094"/>
    </source>
</evidence>
<feature type="domain" description="Solute-binding protein family 5" evidence="3">
    <location>
        <begin position="10"/>
        <end position="389"/>
    </location>
</feature>
<dbReference type="Proteomes" id="UP000655094">
    <property type="component" value="Unassembled WGS sequence"/>
</dbReference>
<dbReference type="FunFam" id="3.10.105.10:FF:000002">
    <property type="entry name" value="Dipeptide ABC transporter, substrate-binding protein"/>
    <property type="match status" value="1"/>
</dbReference>
<dbReference type="GO" id="GO:0030288">
    <property type="term" value="C:outer membrane-bounded periplasmic space"/>
    <property type="evidence" value="ECO:0007669"/>
    <property type="project" value="TreeGrafter"/>
</dbReference>
<dbReference type="PANTHER" id="PTHR30290:SF38">
    <property type="entry name" value="D,D-DIPEPTIDE-BINDING PERIPLASMIC PROTEIN DDPA-RELATED"/>
    <property type="match status" value="1"/>
</dbReference>